<protein>
    <submittedName>
        <fullName evidence="1">Uncharacterized protein</fullName>
    </submittedName>
</protein>
<name>A0ABM7ZFQ8_9BACT</name>
<accession>A0ABM7ZFQ8</accession>
<evidence type="ECO:0000313" key="1">
    <source>
        <dbReference type="EMBL" id="BDL43592.1"/>
    </source>
</evidence>
<sequence>MQAGESMKKAQETAGISGNWKMPEHLTLFCMIQYTCDVAGTACTGNRMVEKKGMPFTFGLII</sequence>
<organism evidence="1 2">
    <name type="scientific">Akkermansia biwaensis</name>
    <dbReference type="NCBI Taxonomy" id="2946555"/>
    <lineage>
        <taxon>Bacteria</taxon>
        <taxon>Pseudomonadati</taxon>
        <taxon>Verrucomicrobiota</taxon>
        <taxon>Verrucomicrobiia</taxon>
        <taxon>Verrucomicrobiales</taxon>
        <taxon>Akkermansiaceae</taxon>
        <taxon>Akkermansia</taxon>
    </lineage>
</organism>
<gene>
    <name evidence="1" type="ORF">Abiwalacus_11660</name>
</gene>
<proteinExistence type="predicted"/>
<reference evidence="1" key="1">
    <citation type="submission" date="2022-06" db="EMBL/GenBank/DDBJ databases">
        <title>Akkermansia biwalacus sp. nov., an anaerobic mucin-degrading bacterium isolated from human intestine.</title>
        <authorList>
            <person name="Kobayashi Y."/>
            <person name="Inoue S."/>
            <person name="Kawahara T."/>
            <person name="Kohda N."/>
        </authorList>
    </citation>
    <scope>NUCLEOTIDE SEQUENCE</scope>
    <source>
        <strain evidence="1">WON2089</strain>
    </source>
</reference>
<evidence type="ECO:0000313" key="2">
    <source>
        <dbReference type="Proteomes" id="UP001062263"/>
    </source>
</evidence>
<keyword evidence="2" id="KW-1185">Reference proteome</keyword>
<dbReference type="Proteomes" id="UP001062263">
    <property type="component" value="Chromosome"/>
</dbReference>
<dbReference type="EMBL" id="AP025943">
    <property type="protein sequence ID" value="BDL43592.1"/>
    <property type="molecule type" value="Genomic_DNA"/>
</dbReference>